<accession>A0A422N553</accession>
<dbReference type="VEuPathDB" id="TriTrypDB:TRSC58_06514"/>
<dbReference type="OMA" id="FQERRCG"/>
<gene>
    <name evidence="2" type="ORF">TraAM80_07484</name>
</gene>
<evidence type="ECO:0000313" key="2">
    <source>
        <dbReference type="EMBL" id="RNF00580.1"/>
    </source>
</evidence>
<dbReference type="RefSeq" id="XP_029235849.1">
    <property type="nucleotide sequence ID" value="XM_029384274.1"/>
</dbReference>
<dbReference type="Proteomes" id="UP000283634">
    <property type="component" value="Unassembled WGS sequence"/>
</dbReference>
<comment type="caution">
    <text evidence="2">The sequence shown here is derived from an EMBL/GenBank/DDBJ whole genome shotgun (WGS) entry which is preliminary data.</text>
</comment>
<dbReference type="GeneID" id="40331417"/>
<organism evidence="2 3">
    <name type="scientific">Trypanosoma rangeli</name>
    <dbReference type="NCBI Taxonomy" id="5698"/>
    <lineage>
        <taxon>Eukaryota</taxon>
        <taxon>Discoba</taxon>
        <taxon>Euglenozoa</taxon>
        <taxon>Kinetoplastea</taxon>
        <taxon>Metakinetoplastina</taxon>
        <taxon>Trypanosomatida</taxon>
        <taxon>Trypanosomatidae</taxon>
        <taxon>Trypanosoma</taxon>
        <taxon>Herpetosoma</taxon>
    </lineage>
</organism>
<reference evidence="2 3" key="1">
    <citation type="journal article" date="2018" name="BMC Genomics">
        <title>Genomic comparison of Trypanosoma conorhini and Trypanosoma rangeli to Trypanosoma cruzi strains of high and low virulence.</title>
        <authorList>
            <person name="Bradwell K.R."/>
            <person name="Koparde V.N."/>
            <person name="Matveyev A.V."/>
            <person name="Serrano M.G."/>
            <person name="Alves J.M."/>
            <person name="Parikh H."/>
            <person name="Huang B."/>
            <person name="Lee V."/>
            <person name="Espinosa-Alvarez O."/>
            <person name="Ortiz P.A."/>
            <person name="Costa-Martins A.G."/>
            <person name="Teixeira M.M."/>
            <person name="Buck G.A."/>
        </authorList>
    </citation>
    <scope>NUCLEOTIDE SEQUENCE [LARGE SCALE GENOMIC DNA]</scope>
    <source>
        <strain evidence="2 3">AM80</strain>
    </source>
</reference>
<dbReference type="EMBL" id="MKGL01000317">
    <property type="protein sequence ID" value="RNF00580.1"/>
    <property type="molecule type" value="Genomic_DNA"/>
</dbReference>
<protein>
    <submittedName>
        <fullName evidence="2">Uncharacterized protein</fullName>
    </submittedName>
</protein>
<feature type="compositionally biased region" description="Basic and acidic residues" evidence="1">
    <location>
        <begin position="12"/>
        <end position="25"/>
    </location>
</feature>
<sequence>MPAPSHLLGAKRSRDEGGENSKVRASESSASASASSHAAIIEITHGMTQSAAAEYNKECMGPTVRYQDMDALLSAPSFREKTCQFLFPSARGNNPYGPVEMGVIQLVANDGKTVFFTSEAIAPVNISVAKGKRLCIGDMVLFQRYISEYQGEKGETFTSAKVEFVALDPSTLMDAADWCHAASWNILTMARWMHQLLSSPPGLAQLTCIMNSFWGEVGASVTAADAWLRSLQLPLLLQQLKNLDGVDVRKVYQLKKLIFSMLRLYVAILGNAEAIMTLPYTVEGVVHQFLGSPLFVDGLSVVLPQLTGNVSESTWASAQQTMLGAMKFALRYVCRETVEEEGKGQREAREGAERGFLTVLHRISALWLTHETRLPQAGMQAVMKLVEELARIGVFRRVAQWMRQKERAREMVNLVDRVHLPPSLQDVKDLHGLKETSLKEMMASMTQTYTPYLRQEALRFVECAMLAAYAELYGPVACAVSSYMESIATMRADNADQGKPMKALHVTQVSQSALRFQLDEYSLEEVRLHALFGPPLFLTLHVTSDTHVLSRDVIEASFSFGCVVVVLNGKPFVFPVVLCGVVDNIERDSVITVTVYALRDRDVLPSLVAASAAASSESQGLPEAWFFLDVRRVEKNGGDDDDDGLPFDHLESQPRHFMPLGTSAVTYILYIRHLQKLRAQMRLEEQCGAAATGRIKGGQGKSDTVPKAVLWWGSGSSGGGNTGVTSDAFTHITPLPGENEVLQHCLSEIAEAASLTASQVECLHTLTTASPGVRTLVGAVGCGKTTLMYATSLSRGRMQEALRKQHQPLWHATIKHSAQTLSMRLGELAAAEDMEDLFKASDGTSARDLPEEVANAALGHIQEHVQLSEKLKQCHTPMLLRPKALKQTIPSHSLSVLQEDNLARKFCPIGTIMEQSHQRSLKAPLAAVLNTRLQTLKRVGDRVDAIARSLEKNSVPEEGKWKLFSELLPWIMSKKERLNTFTEAVRNDKSWVTYLAEDIWDPSTLGQSADFEVVSGKSVWESMGPASSSFQAITLPNAARNLSAYTRSEAAGWLAVFWEKQRDLLCFLQHEIMDEARHLFLLFLDLIQAVAATSQTSKATVVTATGNTLLREISFLRVWQPHYIVVDDYEQICDAIYLTLPQINAAILAHQAESSLQHEQHLSLVILRALQRELQGTPLLSSVTLSESLRFSYLELHKAAQLCRNSAVAFYAPLPLDVAGSTGDSNGVIVATGGGGGKDQAMRQRGTVTGFSSPCCVEFWTHAVALSACVTCDGVAAAFVRNRLRQIESSMSVTVYCGFVKDRAVILEGMASGTDVEATESMGSVCVIPFCSDAFVERDEDCDVAVLCLSGIARRLRRFSTTGRQSAWARVGAERSFVEQLEWWLWRTLSYARRGAILVGSREVFLYLEPLRRLERFVLQVREQRGFWLPPEIKGAVLAMRCPDHENCRQLALLTYSDYCGCQVRVIGEQKCRSLCLAPYENCTSPSHACLRICHVFSGEGGGCDTENEDSSHSDCPFPCMKVQPCGHVCVRRCGEPCSPCEFVGLRELSCGQRVVSGMSDTDPVQTIVHHFQRIRCGEAQRPCEEHVTLRCSRCGGKNPMLCHEVVACGGMEHAVLTEMECAGCVALYNRVAREHGVAQLVPTEPPTAGCLPLKSLPEAAQTRLQELQSFAVRKAQVMLQKEALETMQGRQSSEFYKQKEIYNRMQRQQEEEVRAHRQRAHENINLWTKKLKQKYEMQVTVNEAIETEVPLMVSEAIAEEEKQRSHLFV</sequence>
<name>A0A422N553_TRYRA</name>
<keyword evidence="3" id="KW-1185">Reference proteome</keyword>
<dbReference type="OrthoDB" id="271999at2759"/>
<feature type="region of interest" description="Disordered" evidence="1">
    <location>
        <begin position="1"/>
        <end position="31"/>
    </location>
</feature>
<evidence type="ECO:0000256" key="1">
    <source>
        <dbReference type="SAM" id="MobiDB-lite"/>
    </source>
</evidence>
<evidence type="ECO:0000313" key="3">
    <source>
        <dbReference type="Proteomes" id="UP000283634"/>
    </source>
</evidence>
<proteinExistence type="predicted"/>